<dbReference type="GO" id="GO:0047661">
    <property type="term" value="F:amino-acid racemase activity"/>
    <property type="evidence" value="ECO:0007669"/>
    <property type="project" value="InterPro"/>
</dbReference>
<dbReference type="EMBL" id="QFPW01000016">
    <property type="protein sequence ID" value="PZQ47575.1"/>
    <property type="molecule type" value="Genomic_DNA"/>
</dbReference>
<dbReference type="InterPro" id="IPR053714">
    <property type="entry name" value="Iso_Racemase_Enz_sf"/>
</dbReference>
<name>A0A2W5NA17_RHOSU</name>
<organism evidence="2 3">
    <name type="scientific">Rhodovulum sulfidophilum</name>
    <name type="common">Rhodobacter sulfidophilus</name>
    <dbReference type="NCBI Taxonomy" id="35806"/>
    <lineage>
        <taxon>Bacteria</taxon>
        <taxon>Pseudomonadati</taxon>
        <taxon>Pseudomonadota</taxon>
        <taxon>Alphaproteobacteria</taxon>
        <taxon>Rhodobacterales</taxon>
        <taxon>Paracoccaceae</taxon>
        <taxon>Rhodovulum</taxon>
    </lineage>
</organism>
<dbReference type="InterPro" id="IPR052186">
    <property type="entry name" value="Hydantoin_racemase-like"/>
</dbReference>
<dbReference type="Gene3D" id="3.40.50.12500">
    <property type="match status" value="1"/>
</dbReference>
<dbReference type="InterPro" id="IPR015942">
    <property type="entry name" value="Asp/Glu/hydantoin_racemase"/>
</dbReference>
<comment type="similarity">
    <text evidence="1">Belongs to the HyuE racemase family.</text>
</comment>
<evidence type="ECO:0000256" key="1">
    <source>
        <dbReference type="ARBA" id="ARBA00038414"/>
    </source>
</evidence>
<proteinExistence type="inferred from homology"/>
<evidence type="ECO:0000313" key="3">
    <source>
        <dbReference type="Proteomes" id="UP000249185"/>
    </source>
</evidence>
<evidence type="ECO:0000313" key="2">
    <source>
        <dbReference type="EMBL" id="PZQ47575.1"/>
    </source>
</evidence>
<dbReference type="AlphaFoldDB" id="A0A2W5NA17"/>
<accession>A0A2W5NA17</accession>
<dbReference type="Pfam" id="PF01177">
    <property type="entry name" value="Asp_Glu_race"/>
    <property type="match status" value="1"/>
</dbReference>
<dbReference type="Proteomes" id="UP000249185">
    <property type="component" value="Unassembled WGS sequence"/>
</dbReference>
<reference evidence="2 3" key="1">
    <citation type="submission" date="2017-08" db="EMBL/GenBank/DDBJ databases">
        <title>Infants hospitalized years apart are colonized by the same room-sourced microbial strains.</title>
        <authorList>
            <person name="Brooks B."/>
            <person name="Olm M.R."/>
            <person name="Firek B.A."/>
            <person name="Baker R."/>
            <person name="Thomas B.C."/>
            <person name="Morowitz M.J."/>
            <person name="Banfield J.F."/>
        </authorList>
    </citation>
    <scope>NUCLEOTIDE SEQUENCE [LARGE SCALE GENOMIC DNA]</scope>
    <source>
        <strain evidence="2">S2_005_002_R2_34</strain>
    </source>
</reference>
<gene>
    <name evidence="2" type="ORF">DI556_17165</name>
</gene>
<dbReference type="PANTHER" id="PTHR28047:SF5">
    <property type="entry name" value="PROTEIN DCG1"/>
    <property type="match status" value="1"/>
</dbReference>
<dbReference type="PANTHER" id="PTHR28047">
    <property type="entry name" value="PROTEIN DCG1"/>
    <property type="match status" value="1"/>
</dbReference>
<comment type="caution">
    <text evidence="2">The sequence shown here is derived from an EMBL/GenBank/DDBJ whole genome shotgun (WGS) entry which is preliminary data.</text>
</comment>
<sequence length="219" mass="22457">MKILVLNPNGSAEVTRTIADSIAPLAARTGHEIVCDYIPEAPEGIETDADVAFVAPLVVEIVRRDDADAYVIACFSDPGVDAARDVTAKPVIGIAEAAYYAALQQAPRFGVVSLGPSSIARHAARIDGLGIAARLAGDRSVEMTVAEANDPRGARAPVTRVAETLRDADGAGVVILGCAGMGGHRPALQESLGIPVIDPVQAAVAAAITALDLGYQARG</sequence>
<protein>
    <submittedName>
        <fullName evidence="2">Hydantoin racemase</fullName>
    </submittedName>
</protein>